<keyword evidence="5" id="KW-0479">Metal-binding</keyword>
<evidence type="ECO:0000256" key="3">
    <source>
        <dbReference type="ARBA" id="ARBA00023145"/>
    </source>
</evidence>
<keyword evidence="2" id="KW-0378">Hydrolase</keyword>
<dbReference type="PIRSF" id="PIRSF001227">
    <property type="entry name" value="Pen_acylase"/>
    <property type="match status" value="1"/>
</dbReference>
<dbReference type="Pfam" id="PF01804">
    <property type="entry name" value="Penicil_amidase"/>
    <property type="match status" value="1"/>
</dbReference>
<feature type="signal peptide" evidence="6">
    <location>
        <begin position="1"/>
        <end position="49"/>
    </location>
</feature>
<dbReference type="KEGG" id="cmb:CSW64_04285"/>
<dbReference type="GO" id="GO:0016811">
    <property type="term" value="F:hydrolase activity, acting on carbon-nitrogen (but not peptide) bonds, in linear amides"/>
    <property type="evidence" value="ECO:0007669"/>
    <property type="project" value="InterPro"/>
</dbReference>
<evidence type="ECO:0000256" key="6">
    <source>
        <dbReference type="SAM" id="SignalP"/>
    </source>
</evidence>
<feature type="binding site" evidence="5">
    <location>
        <position position="352"/>
    </location>
    <ligand>
        <name>Ca(2+)</name>
        <dbReference type="ChEBI" id="CHEBI:29108"/>
    </ligand>
</feature>
<sequence length="810" mass="87726">MAAFSVEWGCVVRLKFQPDGGRVSKRRSRRASRLVLAGVAALTATSALAAPSRETHSVAGLAAPAEIRIDRWGIPHIYAASVRDAFFLQGYNVARDRLWQVDLWRKRGLGLLARDFGPAYAAQDRAARLFLYRGDMAAEWNAYGPGAKDNTEAFVAGLNAYIAEVRAGRRPLPTEFRIAGTTPDLWAAEDVVRIRSHGLTRNVANEVGRARIACAAGLEAARLYRDIEPKWETKVPAGLDPCAVPADVLADYQLATSGVKFSGPPAQTAMLEIPPDAIGSNNWTVAGSRTATGRPILANDPHREHGAPSLRYIVHMEAPGFSVIGAGEPALPGVSIGHNGTIAFGLTIFPADQEDLYVYETRGDAYRYKDGWEPMRTVVEEIAVKGEAQPRKVELKFTRHGPVVKVDKDRAFAVRSVWSEPGTSAYFGSMGYMTAKTWPAFKDALSNWGAPSENQVYADTKGEIGWVAAGKVPKRPGWDGLLPVPGDGRYEWTGFLTIDELPSAHNPKGGWFASANQFNLPDGYPYAERKVGFEWANDARMARITEVLAAKDKLTLADAMALQTDTTNVTARRMVALLAPIQADEPKLAAALALLRGWDHRTEADSAGAALYEVWVGNFLGPATVVRATPQAVREVVARGDTAAVMDLLEHPDSTLPVQARDEVLRQSLVAAYDDVARRLGSDPKAWAWGKLHQAHFEHALSPLAPAAEREALSAGPAPLSGTGLSPQAAGWRPDTFRVVSGASFRMVLDVGAWDNSVTINTPGQSGDPASPHFRDLFPLWAKGEFVPLSYSRPAVEAVTERILTLTPGR</sequence>
<comment type="cofactor">
    <cofactor evidence="5">
        <name>Ca(2+)</name>
        <dbReference type="ChEBI" id="CHEBI:29108"/>
    </cofactor>
    <text evidence="5">Binds 1 Ca(2+) ion per dimer.</text>
</comment>
<evidence type="ECO:0000256" key="2">
    <source>
        <dbReference type="ARBA" id="ARBA00022801"/>
    </source>
</evidence>
<dbReference type="AlphaFoldDB" id="A0A2D2AUP1"/>
<keyword evidence="3" id="KW-0865">Zymogen</keyword>
<evidence type="ECO:0000313" key="8">
    <source>
        <dbReference type="Proteomes" id="UP000228945"/>
    </source>
</evidence>
<dbReference type="InterPro" id="IPR002692">
    <property type="entry name" value="S45"/>
</dbReference>
<dbReference type="InterPro" id="IPR023343">
    <property type="entry name" value="Penicillin_amidase_dom1"/>
</dbReference>
<dbReference type="Gene3D" id="2.30.120.10">
    <property type="match status" value="1"/>
</dbReference>
<dbReference type="Gene3D" id="1.10.1400.10">
    <property type="match status" value="1"/>
</dbReference>
<dbReference type="SUPFAM" id="SSF56235">
    <property type="entry name" value="N-terminal nucleophile aminohydrolases (Ntn hydrolases)"/>
    <property type="match status" value="1"/>
</dbReference>
<feature type="binding site" evidence="5">
    <location>
        <position position="355"/>
    </location>
    <ligand>
        <name>Ca(2+)</name>
        <dbReference type="ChEBI" id="CHEBI:29108"/>
    </ligand>
</feature>
<keyword evidence="8" id="KW-1185">Reference proteome</keyword>
<gene>
    <name evidence="7" type="ORF">CSW64_04285</name>
</gene>
<feature type="chain" id="PRO_5013547878" evidence="6">
    <location>
        <begin position="50"/>
        <end position="810"/>
    </location>
</feature>
<keyword evidence="5" id="KW-0106">Calcium</keyword>
<dbReference type="EMBL" id="CP024201">
    <property type="protein sequence ID" value="ATQ41685.1"/>
    <property type="molecule type" value="Genomic_DNA"/>
</dbReference>
<accession>A0A2D2AUP1</accession>
<reference evidence="7 8" key="1">
    <citation type="submission" date="2017-10" db="EMBL/GenBank/DDBJ databases">
        <title>Genome sequence of Caulobacter mirabilis FWC38.</title>
        <authorList>
            <person name="Fiebig A."/>
            <person name="Crosson S."/>
        </authorList>
    </citation>
    <scope>NUCLEOTIDE SEQUENCE [LARGE SCALE GENOMIC DNA]</scope>
    <source>
        <strain evidence="7 8">FWC 38</strain>
    </source>
</reference>
<protein>
    <submittedName>
        <fullName evidence="7">Penicillin acylase family protein</fullName>
    </submittedName>
</protein>
<feature type="active site" description="Nucleophile" evidence="4">
    <location>
        <position position="280"/>
    </location>
</feature>
<dbReference type="PANTHER" id="PTHR34218">
    <property type="entry name" value="PEPTIDASE S45 PENICILLIN AMIDASE"/>
    <property type="match status" value="1"/>
</dbReference>
<evidence type="ECO:0000313" key="7">
    <source>
        <dbReference type="EMBL" id="ATQ41685.1"/>
    </source>
</evidence>
<evidence type="ECO:0000256" key="5">
    <source>
        <dbReference type="PIRSR" id="PIRSR001227-2"/>
    </source>
</evidence>
<proteinExistence type="inferred from homology"/>
<dbReference type="PANTHER" id="PTHR34218:SF4">
    <property type="entry name" value="ACYL-HOMOSERINE LACTONE ACYLASE QUIP"/>
    <property type="match status" value="1"/>
</dbReference>
<dbReference type="Proteomes" id="UP000228945">
    <property type="component" value="Chromosome"/>
</dbReference>
<dbReference type="Gene3D" id="1.10.439.10">
    <property type="entry name" value="Penicillin Amidohydrolase, domain 1"/>
    <property type="match status" value="1"/>
</dbReference>
<name>A0A2D2AUP1_9CAUL</name>
<dbReference type="GO" id="GO:0046872">
    <property type="term" value="F:metal ion binding"/>
    <property type="evidence" value="ECO:0007669"/>
    <property type="project" value="UniProtKB-KW"/>
</dbReference>
<feature type="binding site" evidence="5">
    <location>
        <position position="206"/>
    </location>
    <ligand>
        <name>Ca(2+)</name>
        <dbReference type="ChEBI" id="CHEBI:29108"/>
    </ligand>
</feature>
<dbReference type="InterPro" id="IPR014395">
    <property type="entry name" value="Pen/GL7ACA/AHL_acylase"/>
</dbReference>
<evidence type="ECO:0000256" key="1">
    <source>
        <dbReference type="ARBA" id="ARBA00006586"/>
    </source>
</evidence>
<dbReference type="GO" id="GO:0017000">
    <property type="term" value="P:antibiotic biosynthetic process"/>
    <property type="evidence" value="ECO:0007669"/>
    <property type="project" value="InterPro"/>
</dbReference>
<dbReference type="CDD" id="cd03747">
    <property type="entry name" value="Ntn_PGA_like"/>
    <property type="match status" value="1"/>
</dbReference>
<dbReference type="InterPro" id="IPR043146">
    <property type="entry name" value="Penicillin_amidase_N_B-knob"/>
</dbReference>
<keyword evidence="6" id="KW-0732">Signal</keyword>
<dbReference type="InterPro" id="IPR029055">
    <property type="entry name" value="Ntn_hydrolases_N"/>
</dbReference>
<dbReference type="Gene3D" id="3.60.20.10">
    <property type="entry name" value="Glutamine Phosphoribosylpyrophosphate, subunit 1, domain 1"/>
    <property type="match status" value="1"/>
</dbReference>
<organism evidence="7 8">
    <name type="scientific">Caulobacter mirabilis</name>
    <dbReference type="NCBI Taxonomy" id="69666"/>
    <lineage>
        <taxon>Bacteria</taxon>
        <taxon>Pseudomonadati</taxon>
        <taxon>Pseudomonadota</taxon>
        <taxon>Alphaproteobacteria</taxon>
        <taxon>Caulobacterales</taxon>
        <taxon>Caulobacteraceae</taxon>
        <taxon>Caulobacter</taxon>
    </lineage>
</organism>
<evidence type="ECO:0000256" key="4">
    <source>
        <dbReference type="PIRSR" id="PIRSR001227-1"/>
    </source>
</evidence>
<dbReference type="InterPro" id="IPR043147">
    <property type="entry name" value="Penicillin_amidase_A-knob"/>
</dbReference>
<dbReference type="OrthoDB" id="9760084at2"/>
<comment type="similarity">
    <text evidence="1">Belongs to the peptidase S45 family.</text>
</comment>